<dbReference type="NCBIfam" id="TIGR01843">
    <property type="entry name" value="type_I_hlyD"/>
    <property type="match status" value="1"/>
</dbReference>
<keyword evidence="6" id="KW-0812">Transmembrane</keyword>
<evidence type="ECO:0000259" key="11">
    <source>
        <dbReference type="Pfam" id="PF25917"/>
    </source>
</evidence>
<keyword evidence="14" id="KW-1185">Reference proteome</keyword>
<evidence type="ECO:0000256" key="4">
    <source>
        <dbReference type="ARBA" id="ARBA00022475"/>
    </source>
</evidence>
<feature type="domain" description="Multidrug resistance protein MdtA-like barrel-sandwich hybrid" evidence="11">
    <location>
        <begin position="86"/>
        <end position="337"/>
    </location>
</feature>
<dbReference type="Gene3D" id="2.40.30.170">
    <property type="match status" value="1"/>
</dbReference>
<evidence type="ECO:0000256" key="6">
    <source>
        <dbReference type="ARBA" id="ARBA00022692"/>
    </source>
</evidence>
<comment type="similarity">
    <text evidence="2 9">Belongs to the membrane fusion protein (MFP) (TC 8.A.1) family.</text>
</comment>
<protein>
    <recommendedName>
        <fullName evidence="9">Membrane fusion protein (MFP) family protein</fullName>
    </recommendedName>
</protein>
<evidence type="ECO:0000256" key="3">
    <source>
        <dbReference type="ARBA" id="ARBA00022448"/>
    </source>
</evidence>
<keyword evidence="5 9" id="KW-0997">Cell inner membrane</keyword>
<dbReference type="PANTHER" id="PTHR30386:SF27">
    <property type="entry name" value="MEMBRANE FUSION PROTEIN (MFP) FAMILY PROTEIN"/>
    <property type="match status" value="1"/>
</dbReference>
<keyword evidence="3 9" id="KW-0813">Transport</keyword>
<reference evidence="13 14" key="1">
    <citation type="submission" date="2008-03" db="EMBL/GenBank/DDBJ databases">
        <title>Complete sequence of plasmid1 of Beijerinckia indica subsp. indica ATCC 9039.</title>
        <authorList>
            <consortium name="US DOE Joint Genome Institute"/>
            <person name="Copeland A."/>
            <person name="Lucas S."/>
            <person name="Lapidus A."/>
            <person name="Glavina del Rio T."/>
            <person name="Dalin E."/>
            <person name="Tice H."/>
            <person name="Bruce D."/>
            <person name="Goodwin L."/>
            <person name="Pitluck S."/>
            <person name="LaButti K."/>
            <person name="Schmutz J."/>
            <person name="Larimer F."/>
            <person name="Land M."/>
            <person name="Hauser L."/>
            <person name="Kyrpides N."/>
            <person name="Mikhailova N."/>
            <person name="Dunfield P.F."/>
            <person name="Dedysh S.N."/>
            <person name="Liesack W."/>
            <person name="Saw J.H."/>
            <person name="Alam M."/>
            <person name="Chen Y."/>
            <person name="Murrell J.C."/>
            <person name="Richardson P."/>
        </authorList>
    </citation>
    <scope>NUCLEOTIDE SEQUENCE [LARGE SCALE GENOMIC DNA]</scope>
    <source>
        <strain evidence="14">ATCC 9039 / DSM 1715 / NCIMB 8712</strain>
        <plasmid evidence="13 14">pBIND01</plasmid>
    </source>
</reference>
<dbReference type="EMBL" id="CP001017">
    <property type="protein sequence ID" value="ACB97249.1"/>
    <property type="molecule type" value="Genomic_DNA"/>
</dbReference>
<dbReference type="AlphaFoldDB" id="B2IL49"/>
<dbReference type="Pfam" id="PF25917">
    <property type="entry name" value="BSH_RND"/>
    <property type="match status" value="1"/>
</dbReference>
<dbReference type="Pfam" id="PF26002">
    <property type="entry name" value="Beta-barrel_AprE"/>
    <property type="match status" value="1"/>
</dbReference>
<dbReference type="PRINTS" id="PR01490">
    <property type="entry name" value="RTXTOXIND"/>
</dbReference>
<evidence type="ECO:0000313" key="14">
    <source>
        <dbReference type="Proteomes" id="UP000001695"/>
    </source>
</evidence>
<evidence type="ECO:0000256" key="1">
    <source>
        <dbReference type="ARBA" id="ARBA00004377"/>
    </source>
</evidence>
<evidence type="ECO:0000259" key="12">
    <source>
        <dbReference type="Pfam" id="PF26002"/>
    </source>
</evidence>
<dbReference type="InterPro" id="IPR010129">
    <property type="entry name" value="T1SS_HlyD"/>
</dbReference>
<dbReference type="Gene3D" id="2.40.50.100">
    <property type="match status" value="1"/>
</dbReference>
<evidence type="ECO:0000256" key="10">
    <source>
        <dbReference type="SAM" id="Coils"/>
    </source>
</evidence>
<dbReference type="OrthoDB" id="9810980at2"/>
<keyword evidence="13" id="KW-0614">Plasmid</keyword>
<dbReference type="GO" id="GO:0005886">
    <property type="term" value="C:plasma membrane"/>
    <property type="evidence" value="ECO:0007669"/>
    <property type="project" value="UniProtKB-SubCell"/>
</dbReference>
<geneLocation type="plasmid" evidence="13 14">
    <name>pBIND01</name>
</geneLocation>
<organism evidence="13 14">
    <name type="scientific">Beijerinckia indica subsp. indica (strain ATCC 9039 / DSM 1715 / NCIMB 8712)</name>
    <dbReference type="NCBI Taxonomy" id="395963"/>
    <lineage>
        <taxon>Bacteria</taxon>
        <taxon>Pseudomonadati</taxon>
        <taxon>Pseudomonadota</taxon>
        <taxon>Alphaproteobacteria</taxon>
        <taxon>Hyphomicrobiales</taxon>
        <taxon>Beijerinckiaceae</taxon>
        <taxon>Beijerinckia</taxon>
    </lineage>
</organism>
<evidence type="ECO:0000256" key="8">
    <source>
        <dbReference type="ARBA" id="ARBA00023136"/>
    </source>
</evidence>
<keyword evidence="4 9" id="KW-1003">Cell membrane</keyword>
<name>B2IL49_BEII9</name>
<keyword evidence="10" id="KW-0175">Coiled coil</keyword>
<keyword evidence="8" id="KW-0472">Membrane</keyword>
<dbReference type="PANTHER" id="PTHR30386">
    <property type="entry name" value="MEMBRANE FUSION SUBUNIT OF EMRAB-TOLC MULTIDRUG EFFLUX PUMP"/>
    <property type="match status" value="1"/>
</dbReference>
<dbReference type="InterPro" id="IPR050739">
    <property type="entry name" value="MFP"/>
</dbReference>
<sequence length="481" mass="52410">MKRVLALLGRRGEPRAFRPDQEFLPAALAILETPPSPIGIALLCTICLLAVTALAWASFSRIDVIAVAQGKIQPAGRVKPIQPVETGKVIAIQAANGQHVKQGEILVALDPEDAQAETVALTMSLASFKAEILRRKAALEATKEHLLRPLPLVRWEEEIPRPIQEREERVLRGDLALFAAQIEGLVAQRRQKEAEQERLTKTIAAQEALLATLDQRVAMREALVQHSAGTRANLLDAIESRQYQDVILKTQQGQKAENVASLAVLIQDIAKSYETFTAENSQKLADAERQADENAQRLVKARVKLGHMLLTSPIDGTVQALSVTTPGQVIASGEEIMRIVPDAPVLEIECYLQNKDSGFVRPGQEAVVKVESFPFTRFGTLGADVVRVAQDAIPEPDAQLIEGNPAKSNRSTVFAGAQRVQNLVFPVTLRLAASTMIIEGTPVPLSPGMAVSVEIKTGSRRVIDYLFSPLVEVVTSAMRER</sequence>
<feature type="domain" description="AprE-like beta-barrel" evidence="12">
    <location>
        <begin position="346"/>
        <end position="397"/>
    </location>
</feature>
<evidence type="ECO:0000256" key="2">
    <source>
        <dbReference type="ARBA" id="ARBA00009477"/>
    </source>
</evidence>
<keyword evidence="7" id="KW-1133">Transmembrane helix</keyword>
<gene>
    <name evidence="13" type="ordered locus">Bind_3697</name>
</gene>
<dbReference type="RefSeq" id="WP_012382862.1">
    <property type="nucleotide sequence ID" value="NC_010580.1"/>
</dbReference>
<dbReference type="HOGENOM" id="CLU_023976_0_1_5"/>
<dbReference type="GO" id="GO:0009306">
    <property type="term" value="P:protein secretion"/>
    <property type="evidence" value="ECO:0007669"/>
    <property type="project" value="InterPro"/>
</dbReference>
<dbReference type="Proteomes" id="UP000001695">
    <property type="component" value="Plasmid pBIND01"/>
</dbReference>
<dbReference type="KEGG" id="bid:Bind_3697"/>
<proteinExistence type="inferred from homology"/>
<dbReference type="InterPro" id="IPR058625">
    <property type="entry name" value="MdtA-like_BSH"/>
</dbReference>
<evidence type="ECO:0000256" key="9">
    <source>
        <dbReference type="RuleBase" id="RU365093"/>
    </source>
</evidence>
<feature type="coiled-coil region" evidence="10">
    <location>
        <begin position="182"/>
        <end position="209"/>
    </location>
</feature>
<accession>B2IL49</accession>
<dbReference type="InterPro" id="IPR058982">
    <property type="entry name" value="Beta-barrel_AprE"/>
</dbReference>
<comment type="subcellular location">
    <subcellularLocation>
        <location evidence="1 9">Cell inner membrane</location>
        <topology evidence="1 9">Single-pass membrane protein</topology>
    </subcellularLocation>
</comment>
<dbReference type="PROSITE" id="PS00543">
    <property type="entry name" value="HLYD_FAMILY"/>
    <property type="match status" value="1"/>
</dbReference>
<evidence type="ECO:0000256" key="7">
    <source>
        <dbReference type="ARBA" id="ARBA00022989"/>
    </source>
</evidence>
<dbReference type="InterPro" id="IPR006144">
    <property type="entry name" value="Secretion_HlyD_CS"/>
</dbReference>
<evidence type="ECO:0000313" key="13">
    <source>
        <dbReference type="EMBL" id="ACB97249.1"/>
    </source>
</evidence>
<evidence type="ECO:0000256" key="5">
    <source>
        <dbReference type="ARBA" id="ARBA00022519"/>
    </source>
</evidence>